<dbReference type="HAMAP" id="MF_01274">
    <property type="entry name" value="Pantothen_kinase_3"/>
    <property type="match status" value="1"/>
</dbReference>
<evidence type="ECO:0000256" key="7">
    <source>
        <dbReference type="ARBA" id="ARBA00022490"/>
    </source>
</evidence>
<dbReference type="Pfam" id="PF03309">
    <property type="entry name" value="Pan_kinase"/>
    <property type="match status" value="1"/>
</dbReference>
<dbReference type="CDD" id="cd24015">
    <property type="entry name" value="ASKHA_NBD_PanK-III"/>
    <property type="match status" value="1"/>
</dbReference>
<gene>
    <name evidence="16" type="primary">coaX</name>
    <name evidence="17" type="ORF">Tharo_0521</name>
</gene>
<evidence type="ECO:0000256" key="9">
    <source>
        <dbReference type="ARBA" id="ARBA00022741"/>
    </source>
</evidence>
<evidence type="ECO:0000256" key="5">
    <source>
        <dbReference type="ARBA" id="ARBA00011738"/>
    </source>
</evidence>
<evidence type="ECO:0000256" key="4">
    <source>
        <dbReference type="ARBA" id="ARBA00005225"/>
    </source>
</evidence>
<dbReference type="InterPro" id="IPR004619">
    <property type="entry name" value="Type_III_PanK"/>
</dbReference>
<feature type="binding site" evidence="16">
    <location>
        <position position="95"/>
    </location>
    <ligand>
        <name>substrate</name>
    </ligand>
</feature>
<feature type="active site" description="Proton acceptor" evidence="16">
    <location>
        <position position="104"/>
    </location>
</feature>
<evidence type="ECO:0000256" key="14">
    <source>
        <dbReference type="ARBA" id="ARBA00038036"/>
    </source>
</evidence>
<dbReference type="PANTHER" id="PTHR34265">
    <property type="entry name" value="TYPE III PANTOTHENATE KINASE"/>
    <property type="match status" value="1"/>
</dbReference>
<keyword evidence="11 16" id="KW-0067">ATP-binding</keyword>
<feature type="binding site" evidence="16">
    <location>
        <position position="127"/>
    </location>
    <ligand>
        <name>ATP</name>
        <dbReference type="ChEBI" id="CHEBI:30616"/>
    </ligand>
</feature>
<reference evidence="17 18" key="1">
    <citation type="submission" date="2018-03" db="EMBL/GenBank/DDBJ databases">
        <title>Complete genome sequence of Thauera aromatica, a model organism for studying aromatic compound degradation under denitrifying conditions.</title>
        <authorList>
            <person name="Lo H.-Y."/>
            <person name="Goris T."/>
            <person name="Boll M."/>
            <person name="Mueller J.A."/>
        </authorList>
    </citation>
    <scope>NUCLEOTIDE SEQUENCE [LARGE SCALE GENOMIC DNA]</scope>
    <source>
        <strain evidence="17 18">K172</strain>
    </source>
</reference>
<organism evidence="17 18">
    <name type="scientific">Thauera aromatica K172</name>
    <dbReference type="NCBI Taxonomy" id="44139"/>
    <lineage>
        <taxon>Bacteria</taxon>
        <taxon>Pseudomonadati</taxon>
        <taxon>Pseudomonadota</taxon>
        <taxon>Betaproteobacteria</taxon>
        <taxon>Rhodocyclales</taxon>
        <taxon>Zoogloeaceae</taxon>
        <taxon>Thauera</taxon>
    </lineage>
</organism>
<comment type="function">
    <text evidence="16">Catalyzes the phosphorylation of pantothenate (Pan), the first step in CoA biosynthesis.</text>
</comment>
<comment type="cofactor">
    <cofactor evidence="16">
        <name>NH4(+)</name>
        <dbReference type="ChEBI" id="CHEBI:28938"/>
    </cofactor>
    <cofactor evidence="16">
        <name>K(+)</name>
        <dbReference type="ChEBI" id="CHEBI:29103"/>
    </cofactor>
    <text evidence="16">A monovalent cation. Ammonium or potassium.</text>
</comment>
<dbReference type="SUPFAM" id="SSF53067">
    <property type="entry name" value="Actin-like ATPase domain"/>
    <property type="match status" value="2"/>
</dbReference>
<dbReference type="GO" id="GO:0015937">
    <property type="term" value="P:coenzyme A biosynthetic process"/>
    <property type="evidence" value="ECO:0007669"/>
    <property type="project" value="UniProtKB-UniRule"/>
</dbReference>
<dbReference type="InterPro" id="IPR043129">
    <property type="entry name" value="ATPase_NBD"/>
</dbReference>
<keyword evidence="13 16" id="KW-0173">Coenzyme A biosynthesis</keyword>
<comment type="cofactor">
    <cofactor evidence="2">
        <name>K(+)</name>
        <dbReference type="ChEBI" id="CHEBI:29103"/>
    </cofactor>
</comment>
<dbReference type="AlphaFoldDB" id="A0A2R4BJF8"/>
<keyword evidence="8 16" id="KW-0808">Transferase</keyword>
<dbReference type="EMBL" id="CP028339">
    <property type="protein sequence ID" value="AVR87465.1"/>
    <property type="molecule type" value="Genomic_DNA"/>
</dbReference>
<comment type="subunit">
    <text evidence="5 16">Homodimer.</text>
</comment>
<evidence type="ECO:0000256" key="12">
    <source>
        <dbReference type="ARBA" id="ARBA00022958"/>
    </source>
</evidence>
<comment type="catalytic activity">
    <reaction evidence="1 16">
        <text>(R)-pantothenate + ATP = (R)-4'-phosphopantothenate + ADP + H(+)</text>
        <dbReference type="Rhea" id="RHEA:16373"/>
        <dbReference type="ChEBI" id="CHEBI:10986"/>
        <dbReference type="ChEBI" id="CHEBI:15378"/>
        <dbReference type="ChEBI" id="CHEBI:29032"/>
        <dbReference type="ChEBI" id="CHEBI:30616"/>
        <dbReference type="ChEBI" id="CHEBI:456216"/>
        <dbReference type="EC" id="2.7.1.33"/>
    </reaction>
</comment>
<evidence type="ECO:0000313" key="17">
    <source>
        <dbReference type="EMBL" id="AVR87465.1"/>
    </source>
</evidence>
<evidence type="ECO:0000256" key="10">
    <source>
        <dbReference type="ARBA" id="ARBA00022777"/>
    </source>
</evidence>
<comment type="subcellular location">
    <subcellularLocation>
        <location evidence="3 16">Cytoplasm</location>
    </subcellularLocation>
</comment>
<dbReference type="EC" id="2.7.1.33" evidence="6 16"/>
<dbReference type="OrthoDB" id="9781305at2"/>
<accession>A0A2R4BJF8</accession>
<evidence type="ECO:0000256" key="6">
    <source>
        <dbReference type="ARBA" id="ARBA00012102"/>
    </source>
</evidence>
<name>A0A2R4BJF8_THAAR</name>
<keyword evidence="7 16" id="KW-0963">Cytoplasm</keyword>
<protein>
    <recommendedName>
        <fullName evidence="15 16">Type III pantothenate kinase</fullName>
        <ecNumber evidence="6 16">2.7.1.33</ecNumber>
    </recommendedName>
    <alternativeName>
        <fullName evidence="16">PanK-III</fullName>
    </alternativeName>
    <alternativeName>
        <fullName evidence="16">Pantothenic acid kinase</fullName>
    </alternativeName>
</protein>
<evidence type="ECO:0000256" key="1">
    <source>
        <dbReference type="ARBA" id="ARBA00001206"/>
    </source>
</evidence>
<keyword evidence="18" id="KW-1185">Reference proteome</keyword>
<keyword evidence="12 16" id="KW-0630">Potassium</keyword>
<dbReference type="UniPathway" id="UPA00241">
    <property type="reaction ID" value="UER00352"/>
</dbReference>
<evidence type="ECO:0000256" key="16">
    <source>
        <dbReference type="HAMAP-Rule" id="MF_01274"/>
    </source>
</evidence>
<evidence type="ECO:0000256" key="11">
    <source>
        <dbReference type="ARBA" id="ARBA00022840"/>
    </source>
</evidence>
<evidence type="ECO:0000313" key="18">
    <source>
        <dbReference type="Proteomes" id="UP000241885"/>
    </source>
</evidence>
<dbReference type="GO" id="GO:0005737">
    <property type="term" value="C:cytoplasm"/>
    <property type="evidence" value="ECO:0007669"/>
    <property type="project" value="UniProtKB-SubCell"/>
</dbReference>
<proteinExistence type="inferred from homology"/>
<evidence type="ECO:0000256" key="2">
    <source>
        <dbReference type="ARBA" id="ARBA00001958"/>
    </source>
</evidence>
<evidence type="ECO:0000256" key="3">
    <source>
        <dbReference type="ARBA" id="ARBA00004496"/>
    </source>
</evidence>
<feature type="binding site" evidence="16">
    <location>
        <begin position="6"/>
        <end position="13"/>
    </location>
    <ligand>
        <name>ATP</name>
        <dbReference type="ChEBI" id="CHEBI:30616"/>
    </ligand>
</feature>
<evidence type="ECO:0000256" key="15">
    <source>
        <dbReference type="ARBA" id="ARBA00040883"/>
    </source>
</evidence>
<keyword evidence="9 16" id="KW-0547">Nucleotide-binding</keyword>
<dbReference type="RefSeq" id="WP_107219881.1">
    <property type="nucleotide sequence ID" value="NZ_CP028339.1"/>
</dbReference>
<dbReference type="GO" id="GO:0005524">
    <property type="term" value="F:ATP binding"/>
    <property type="evidence" value="ECO:0007669"/>
    <property type="project" value="UniProtKB-UniRule"/>
</dbReference>
<comment type="caution">
    <text evidence="16">Lacks conserved residue(s) required for the propagation of feature annotation.</text>
</comment>
<evidence type="ECO:0000256" key="8">
    <source>
        <dbReference type="ARBA" id="ARBA00022679"/>
    </source>
</evidence>
<dbReference type="PANTHER" id="PTHR34265:SF1">
    <property type="entry name" value="TYPE III PANTOTHENATE KINASE"/>
    <property type="match status" value="1"/>
</dbReference>
<dbReference type="Gene3D" id="3.30.420.40">
    <property type="match status" value="2"/>
</dbReference>
<dbReference type="GO" id="GO:0004594">
    <property type="term" value="F:pantothenate kinase activity"/>
    <property type="evidence" value="ECO:0007669"/>
    <property type="project" value="UniProtKB-UniRule"/>
</dbReference>
<keyword evidence="10 16" id="KW-0418">Kinase</keyword>
<sequence>MILLIDAGNTRVKWRVVAAAEPLQAVDEGALAHDRLAALTTALAAVRSRHPGLRRAFGCNVAGTEVAAAIARACAGLALDWLRPSAACGGVRNLYEAPARLGADRWAALIGAHRLHPHACLVVSAGTATTVDLLTADGDFLGGLILPGVELMQQALAHGTAQLPLAEGRFTPMPRRTVDAIRSGCLQAQAGAVERMFRQIAGEPQALCLLGGGAADSFAGLLEIPLRRVDNLALSGLGALAAAHDEH</sequence>
<dbReference type="KEGG" id="tak:Tharo_0521"/>
<feature type="binding site" evidence="16">
    <location>
        <begin position="102"/>
        <end position="105"/>
    </location>
    <ligand>
        <name>substrate</name>
    </ligand>
</feature>
<feature type="binding site" evidence="16">
    <location>
        <position position="177"/>
    </location>
    <ligand>
        <name>substrate</name>
    </ligand>
</feature>
<dbReference type="NCBIfam" id="TIGR00671">
    <property type="entry name" value="baf"/>
    <property type="match status" value="1"/>
</dbReference>
<comment type="similarity">
    <text evidence="14 16">Belongs to the type III pantothenate kinase family.</text>
</comment>
<evidence type="ECO:0000256" key="13">
    <source>
        <dbReference type="ARBA" id="ARBA00022993"/>
    </source>
</evidence>
<dbReference type="Proteomes" id="UP000241885">
    <property type="component" value="Chromosome"/>
</dbReference>
<comment type="pathway">
    <text evidence="4 16">Cofactor biosynthesis; coenzyme A biosynthesis; CoA from (R)-pantothenate: step 1/5.</text>
</comment>